<dbReference type="EMBL" id="CP013189">
    <property type="protein sequence ID" value="ALO46999.1"/>
    <property type="molecule type" value="Genomic_DNA"/>
</dbReference>
<evidence type="ECO:0000313" key="3">
    <source>
        <dbReference type="Proteomes" id="UP000065641"/>
    </source>
</evidence>
<organism evidence="2 3">
    <name type="scientific">Pseudohongiella spirulinae</name>
    <dbReference type="NCBI Taxonomy" id="1249552"/>
    <lineage>
        <taxon>Bacteria</taxon>
        <taxon>Pseudomonadati</taxon>
        <taxon>Pseudomonadota</taxon>
        <taxon>Gammaproteobacteria</taxon>
        <taxon>Pseudomonadales</taxon>
        <taxon>Pseudohongiellaceae</taxon>
        <taxon>Pseudohongiella</taxon>
    </lineage>
</organism>
<evidence type="ECO:0000313" key="2">
    <source>
        <dbReference type="EMBL" id="ALO46999.1"/>
    </source>
</evidence>
<dbReference type="InterPro" id="IPR005939">
    <property type="entry name" value="BLH_phosphatase-like"/>
</dbReference>
<protein>
    <submittedName>
        <fullName evidence="2">Sulfide:quinone oxidoreductase</fullName>
    </submittedName>
</protein>
<dbReference type="Proteomes" id="UP000065641">
    <property type="component" value="Chromosome"/>
</dbReference>
<name>A0A0S2KF66_9GAMM</name>
<dbReference type="Gene3D" id="3.90.190.10">
    <property type="entry name" value="Protein tyrosine phosphatase superfamily"/>
    <property type="match status" value="1"/>
</dbReference>
<feature type="domain" description="Beta-lactamase hydrolase-like protein phosphatase-like" evidence="1">
    <location>
        <begin position="4"/>
        <end position="108"/>
    </location>
</feature>
<dbReference type="SUPFAM" id="SSF52799">
    <property type="entry name" value="(Phosphotyrosine protein) phosphatases II"/>
    <property type="match status" value="1"/>
</dbReference>
<reference evidence="2 3" key="1">
    <citation type="submission" date="2015-11" db="EMBL/GenBank/DDBJ databases">
        <authorList>
            <person name="Zhang Y."/>
            <person name="Guo Z."/>
        </authorList>
    </citation>
    <scope>NUCLEOTIDE SEQUENCE [LARGE SCALE GENOMIC DNA]</scope>
    <source>
        <strain evidence="2 3">KCTC 32221</strain>
    </source>
</reference>
<keyword evidence="3" id="KW-1185">Reference proteome</keyword>
<sequence>MKAKQVTDDFAVAEQLTADDVDMMAAAGFKTIICNRPDGESHGQPLRAEIQAVAEDHDMVFKYIPVVSGQLSLEDVAAFTEALDEAPKPVLAYCRSGTRSIQLWGLASGLKGMAPEEVVRLGAQAGYDLNGVAGWLAQQSEG</sequence>
<dbReference type="STRING" id="1249552.PS2015_2365"/>
<dbReference type="InterPro" id="IPR029021">
    <property type="entry name" value="Prot-tyrosine_phosphatase-like"/>
</dbReference>
<dbReference type="OrthoDB" id="9802771at2"/>
<proteinExistence type="predicted"/>
<dbReference type="CDD" id="cd14503">
    <property type="entry name" value="PTP-bact"/>
    <property type="match status" value="1"/>
</dbReference>
<accession>A0A0S2KF66</accession>
<evidence type="ECO:0000259" key="1">
    <source>
        <dbReference type="Pfam" id="PF04273"/>
    </source>
</evidence>
<dbReference type="KEGG" id="pspi:PS2015_2365"/>
<dbReference type="Pfam" id="PF04273">
    <property type="entry name" value="BLH_phosphatase"/>
    <property type="match status" value="1"/>
</dbReference>
<dbReference type="NCBIfam" id="TIGR01244">
    <property type="entry name" value="TIGR01244 family sulfur transferase"/>
    <property type="match status" value="1"/>
</dbReference>
<dbReference type="GO" id="GO:0016787">
    <property type="term" value="F:hydrolase activity"/>
    <property type="evidence" value="ECO:0007669"/>
    <property type="project" value="InterPro"/>
</dbReference>
<gene>
    <name evidence="2" type="ORF">PS2015_2365</name>
</gene>
<dbReference type="AlphaFoldDB" id="A0A0S2KF66"/>
<dbReference type="RefSeq" id="WP_058022434.1">
    <property type="nucleotide sequence ID" value="NZ_CP013189.1"/>
</dbReference>